<reference evidence="15" key="1">
    <citation type="submission" date="2022-07" db="EMBL/GenBank/DDBJ databases">
        <title>Marinobacter iranensis a new bacterium isolate from a hipersaline lake in Iran.</title>
        <authorList>
            <person name="Mohammad A.M.A."/>
            <person name="Cristina S.-P."/>
            <person name="Antonio V."/>
        </authorList>
    </citation>
    <scope>NUCLEOTIDE SEQUENCE</scope>
    <source>
        <strain evidence="15">71-i</strain>
    </source>
</reference>
<keyword evidence="9 15" id="KW-0675">Receptor</keyword>
<evidence type="ECO:0000256" key="8">
    <source>
        <dbReference type="ARBA" id="ARBA00023136"/>
    </source>
</evidence>
<evidence type="ECO:0000313" key="16">
    <source>
        <dbReference type="Proteomes" id="UP001143391"/>
    </source>
</evidence>
<comment type="similarity">
    <text evidence="2">Belongs to the TonB-dependent receptor family. Hemoglobin/haptoglobin binding protein subfamily.</text>
</comment>
<keyword evidence="5 11" id="KW-0812">Transmembrane</keyword>
<dbReference type="Pfam" id="PF07715">
    <property type="entry name" value="Plug"/>
    <property type="match status" value="1"/>
</dbReference>
<evidence type="ECO:0000256" key="9">
    <source>
        <dbReference type="ARBA" id="ARBA00023170"/>
    </source>
</evidence>
<evidence type="ECO:0000256" key="2">
    <source>
        <dbReference type="ARBA" id="ARBA00008143"/>
    </source>
</evidence>
<dbReference type="InterPro" id="IPR012910">
    <property type="entry name" value="Plug_dom"/>
</dbReference>
<dbReference type="EMBL" id="JANCMW010000002">
    <property type="protein sequence ID" value="MDF0749422.1"/>
    <property type="molecule type" value="Genomic_DNA"/>
</dbReference>
<feature type="domain" description="TonB-dependent receptor plug" evidence="14">
    <location>
        <begin position="57"/>
        <end position="162"/>
    </location>
</feature>
<proteinExistence type="inferred from homology"/>
<evidence type="ECO:0000256" key="6">
    <source>
        <dbReference type="ARBA" id="ARBA00022729"/>
    </source>
</evidence>
<dbReference type="InterPro" id="IPR039426">
    <property type="entry name" value="TonB-dep_rcpt-like"/>
</dbReference>
<dbReference type="InterPro" id="IPR037066">
    <property type="entry name" value="Plug_dom_sf"/>
</dbReference>
<evidence type="ECO:0000256" key="3">
    <source>
        <dbReference type="ARBA" id="ARBA00022448"/>
    </source>
</evidence>
<keyword evidence="10 11" id="KW-0998">Cell outer membrane</keyword>
<protein>
    <submittedName>
        <fullName evidence="15">TonB-dependent receptor</fullName>
    </submittedName>
</protein>
<dbReference type="Gene3D" id="2.170.130.10">
    <property type="entry name" value="TonB-dependent receptor, plug domain"/>
    <property type="match status" value="1"/>
</dbReference>
<dbReference type="Gene3D" id="2.40.170.20">
    <property type="entry name" value="TonB-dependent receptor, beta-barrel domain"/>
    <property type="match status" value="1"/>
</dbReference>
<feature type="domain" description="TonB-dependent receptor-like beta-barrel" evidence="13">
    <location>
        <begin position="183"/>
        <end position="647"/>
    </location>
</feature>
<keyword evidence="8 11" id="KW-0472">Membrane</keyword>
<evidence type="ECO:0000256" key="10">
    <source>
        <dbReference type="ARBA" id="ARBA00023237"/>
    </source>
</evidence>
<dbReference type="InterPro" id="IPR036942">
    <property type="entry name" value="Beta-barrel_TonB_sf"/>
</dbReference>
<dbReference type="Proteomes" id="UP001143391">
    <property type="component" value="Unassembled WGS sequence"/>
</dbReference>
<keyword evidence="7 12" id="KW-0798">TonB box</keyword>
<evidence type="ECO:0000256" key="5">
    <source>
        <dbReference type="ARBA" id="ARBA00022692"/>
    </source>
</evidence>
<comment type="caution">
    <text evidence="15">The sequence shown here is derived from an EMBL/GenBank/DDBJ whole genome shotgun (WGS) entry which is preliminary data.</text>
</comment>
<gene>
    <name evidence="15" type="ORF">NLU14_04165</name>
</gene>
<accession>A0ABT5Y6W9</accession>
<evidence type="ECO:0000256" key="12">
    <source>
        <dbReference type="RuleBase" id="RU003357"/>
    </source>
</evidence>
<dbReference type="RefSeq" id="WP_275704917.1">
    <property type="nucleotide sequence ID" value="NZ_JANCMW010000002.1"/>
</dbReference>
<evidence type="ECO:0000313" key="15">
    <source>
        <dbReference type="EMBL" id="MDF0749422.1"/>
    </source>
</evidence>
<organism evidence="15 16">
    <name type="scientific">Marinobacter iranensis</name>
    <dbReference type="NCBI Taxonomy" id="2962607"/>
    <lineage>
        <taxon>Bacteria</taxon>
        <taxon>Pseudomonadati</taxon>
        <taxon>Pseudomonadota</taxon>
        <taxon>Gammaproteobacteria</taxon>
        <taxon>Pseudomonadales</taxon>
        <taxon>Marinobacteraceae</taxon>
        <taxon>Marinobacter</taxon>
    </lineage>
</organism>
<dbReference type="SUPFAM" id="SSF56935">
    <property type="entry name" value="Porins"/>
    <property type="match status" value="1"/>
</dbReference>
<evidence type="ECO:0000256" key="4">
    <source>
        <dbReference type="ARBA" id="ARBA00022452"/>
    </source>
</evidence>
<evidence type="ECO:0000259" key="14">
    <source>
        <dbReference type="Pfam" id="PF07715"/>
    </source>
</evidence>
<keyword evidence="4 11" id="KW-1134">Transmembrane beta strand</keyword>
<sequence length="680" mass="75508">MSFQGIRPHHFPAVCCALVVCSFYGAFRPAEAALKGASGTLYLDEIVVTGTRNPRKVSDTPVRTEVVSREEIRDTHARTVKDALQNVPGLLLRQIHGKAGYEVWMQGFNADRVLVLIDGLPLTTTTGSSVDVTQLDTLDIERIEVVKGAVSAQYGSSAMGGVVNIITRPIAEGAGGEFTVDGGTYGDQNPSGESLDFSKRSGQASLSLGGETVRWRLTASQRETDGIDPEPETWARPGDAVERTNIANRLEWLPADGHRIYAQLGYFREDAESHYVEANPGNPLNAGKNEMAERLRGALIGQHKPAGGPEWNWSLLHENLENLTDKYTANSRFDFRDATHTVSRAAGWTRFEPFATNQLQLGIDLNHNSLEQYNDGNTELTKDGDITRNGKEFWFQNTWFAGNNWEWVMGMRYQNDSDFGSHTAPKINARYDLFKDTSTNIYLRGGWGIGYRVPNLKERHYIFDHSQLGYIVNGDSTLEPEESDSYQLGLGITFTNKAWLEVNGFYNEVDQLIQTQVDTEATAGRNDGIQVFRYANVEHARTQGAEVTAGWQIRPGWKVSASYTYLETEDLETGEQLPRRPRHQGQFSIDGQAPLSGMSWLARVRSQSDEVVDAEIDASSPAFTTLDLKLNQDIGQHLRLFTGINNVTDAQRNFNDASDFGPVSGRFIYVGLTLGFGNNL</sequence>
<evidence type="ECO:0000256" key="7">
    <source>
        <dbReference type="ARBA" id="ARBA00023077"/>
    </source>
</evidence>
<dbReference type="Pfam" id="PF00593">
    <property type="entry name" value="TonB_dep_Rec_b-barrel"/>
    <property type="match status" value="1"/>
</dbReference>
<keyword evidence="3 11" id="KW-0813">Transport</keyword>
<dbReference type="PANTHER" id="PTHR30069">
    <property type="entry name" value="TONB-DEPENDENT OUTER MEMBRANE RECEPTOR"/>
    <property type="match status" value="1"/>
</dbReference>
<name>A0ABT5Y6W9_9GAMM</name>
<dbReference type="CDD" id="cd01347">
    <property type="entry name" value="ligand_gated_channel"/>
    <property type="match status" value="1"/>
</dbReference>
<dbReference type="PANTHER" id="PTHR30069:SF29">
    <property type="entry name" value="HEMOGLOBIN AND HEMOGLOBIN-HAPTOGLOBIN-BINDING PROTEIN 1-RELATED"/>
    <property type="match status" value="1"/>
</dbReference>
<evidence type="ECO:0000259" key="13">
    <source>
        <dbReference type="Pfam" id="PF00593"/>
    </source>
</evidence>
<evidence type="ECO:0000256" key="11">
    <source>
        <dbReference type="PROSITE-ProRule" id="PRU01360"/>
    </source>
</evidence>
<comment type="subcellular location">
    <subcellularLocation>
        <location evidence="1 11">Cell outer membrane</location>
        <topology evidence="1 11">Multi-pass membrane protein</topology>
    </subcellularLocation>
</comment>
<keyword evidence="16" id="KW-1185">Reference proteome</keyword>
<dbReference type="PROSITE" id="PS52016">
    <property type="entry name" value="TONB_DEPENDENT_REC_3"/>
    <property type="match status" value="1"/>
</dbReference>
<dbReference type="InterPro" id="IPR000531">
    <property type="entry name" value="Beta-barrel_TonB"/>
</dbReference>
<evidence type="ECO:0000256" key="1">
    <source>
        <dbReference type="ARBA" id="ARBA00004571"/>
    </source>
</evidence>
<keyword evidence="6" id="KW-0732">Signal</keyword>